<proteinExistence type="predicted"/>
<dbReference type="AlphaFoldDB" id="A0A8X6YZ24"/>
<dbReference type="EMBL" id="BMAV01023749">
    <property type="protein sequence ID" value="GFY79682.1"/>
    <property type="molecule type" value="Genomic_DNA"/>
</dbReference>
<name>A0A8X6YZ24_9ARAC</name>
<keyword evidence="2" id="KW-1185">Reference proteome</keyword>
<dbReference type="Proteomes" id="UP000886998">
    <property type="component" value="Unassembled WGS sequence"/>
</dbReference>
<sequence>MEILRKCSSCMSKLSRFEKCVDVVVEFAEKHKLSMWLYGYPPRQCESTISIIDELRFFHWETLDHPPYRLEYAQGLPCFHSNEKCSGKTEIYA</sequence>
<protein>
    <submittedName>
        <fullName evidence="1">Uncharacterized protein</fullName>
    </submittedName>
</protein>
<comment type="caution">
    <text evidence="1">The sequence shown here is derived from an EMBL/GenBank/DDBJ whole genome shotgun (WGS) entry which is preliminary data.</text>
</comment>
<organism evidence="1 2">
    <name type="scientific">Trichonephila inaurata madagascariensis</name>
    <dbReference type="NCBI Taxonomy" id="2747483"/>
    <lineage>
        <taxon>Eukaryota</taxon>
        <taxon>Metazoa</taxon>
        <taxon>Ecdysozoa</taxon>
        <taxon>Arthropoda</taxon>
        <taxon>Chelicerata</taxon>
        <taxon>Arachnida</taxon>
        <taxon>Araneae</taxon>
        <taxon>Araneomorphae</taxon>
        <taxon>Entelegynae</taxon>
        <taxon>Araneoidea</taxon>
        <taxon>Nephilidae</taxon>
        <taxon>Trichonephila</taxon>
        <taxon>Trichonephila inaurata</taxon>
    </lineage>
</organism>
<accession>A0A8X6YZ24</accession>
<gene>
    <name evidence="1" type="ORF">TNIN_269431</name>
</gene>
<evidence type="ECO:0000313" key="1">
    <source>
        <dbReference type="EMBL" id="GFY79682.1"/>
    </source>
</evidence>
<reference evidence="1" key="1">
    <citation type="submission" date="2020-08" db="EMBL/GenBank/DDBJ databases">
        <title>Multicomponent nature underlies the extraordinary mechanical properties of spider dragline silk.</title>
        <authorList>
            <person name="Kono N."/>
            <person name="Nakamura H."/>
            <person name="Mori M."/>
            <person name="Yoshida Y."/>
            <person name="Ohtoshi R."/>
            <person name="Malay A.D."/>
            <person name="Moran D.A.P."/>
            <person name="Tomita M."/>
            <person name="Numata K."/>
            <person name="Arakawa K."/>
        </authorList>
    </citation>
    <scope>NUCLEOTIDE SEQUENCE</scope>
</reference>
<evidence type="ECO:0000313" key="2">
    <source>
        <dbReference type="Proteomes" id="UP000886998"/>
    </source>
</evidence>